<evidence type="ECO:0000313" key="5">
    <source>
        <dbReference type="EMBL" id="OQO10141.1"/>
    </source>
</evidence>
<dbReference type="PANTHER" id="PTHR47706:SF7">
    <property type="entry name" value="CIPA-LIKE, PUTATIVE (AFU_ORTHOLOGUE AFUA_1G01630)-RELATED"/>
    <property type="match status" value="1"/>
</dbReference>
<evidence type="ECO:0000256" key="3">
    <source>
        <dbReference type="ARBA" id="ARBA00023002"/>
    </source>
</evidence>
<evidence type="ECO:0000259" key="4">
    <source>
        <dbReference type="Pfam" id="PF13460"/>
    </source>
</evidence>
<dbReference type="Gene3D" id="3.40.50.720">
    <property type="entry name" value="NAD(P)-binding Rossmann-like Domain"/>
    <property type="match status" value="1"/>
</dbReference>
<dbReference type="InParanoid" id="A0A1V8TFX9"/>
<feature type="domain" description="NAD(P)-binding" evidence="4">
    <location>
        <begin position="24"/>
        <end position="120"/>
    </location>
</feature>
<name>A0A1V8TFX9_9PEZI</name>
<evidence type="ECO:0000256" key="1">
    <source>
        <dbReference type="ARBA" id="ARBA00005725"/>
    </source>
</evidence>
<keyword evidence="2" id="KW-0521">NADP</keyword>
<keyword evidence="3" id="KW-0560">Oxidoreductase</keyword>
<organism evidence="5 6">
    <name type="scientific">Cryoendolithus antarcticus</name>
    <dbReference type="NCBI Taxonomy" id="1507870"/>
    <lineage>
        <taxon>Eukaryota</taxon>
        <taxon>Fungi</taxon>
        <taxon>Dikarya</taxon>
        <taxon>Ascomycota</taxon>
        <taxon>Pezizomycotina</taxon>
        <taxon>Dothideomycetes</taxon>
        <taxon>Dothideomycetidae</taxon>
        <taxon>Cladosporiales</taxon>
        <taxon>Cladosporiaceae</taxon>
        <taxon>Cryoendolithus</taxon>
    </lineage>
</organism>
<protein>
    <recommendedName>
        <fullName evidence="4">NAD(P)-binding domain-containing protein</fullName>
    </recommendedName>
</protein>
<dbReference type="OrthoDB" id="419598at2759"/>
<proteinExistence type="inferred from homology"/>
<comment type="caution">
    <text evidence="5">The sequence shown here is derived from an EMBL/GenBank/DDBJ whole genome shotgun (WGS) entry which is preliminary data.</text>
</comment>
<dbReference type="GO" id="GO:0016491">
    <property type="term" value="F:oxidoreductase activity"/>
    <property type="evidence" value="ECO:0007669"/>
    <property type="project" value="UniProtKB-KW"/>
</dbReference>
<sequence>MSARFASDQPSGLSNHIKNVAIVGATGRIGTHITRTLLATGAHKITALTRPSSSPLPADVTRKEIDYTVPSTLTSALQNQDFLIISLSATAPRDAQTKLIAAAAEAGVKWIMPSEYGTDVAARPDVGQDILLGPGMLAARKQIVDAGMSFVGVACGPWYEFSLSEGERSFGFELKQRRVTFYDRGETKITTSTWPLCGEAVAKLLSLPILPEGASDEQPTLSRWRNQSLRIGSFFISQREMFDSVLRVTGTKEEDWEVQYEDVGERYERAMKGVREGNMALFGVMLYARVMRGDGASDLEQGKANAVLGLGEESLDKMTKVAVAMAKEKQ</sequence>
<keyword evidence="6" id="KW-1185">Reference proteome</keyword>
<dbReference type="InterPro" id="IPR051609">
    <property type="entry name" value="NmrA/Isoflavone_reductase-like"/>
</dbReference>
<reference evidence="6" key="1">
    <citation type="submission" date="2017-03" db="EMBL/GenBank/DDBJ databases">
        <title>Genomes of endolithic fungi from Antarctica.</title>
        <authorList>
            <person name="Coleine C."/>
            <person name="Masonjones S."/>
            <person name="Stajich J.E."/>
        </authorList>
    </citation>
    <scope>NUCLEOTIDE SEQUENCE [LARGE SCALE GENOMIC DNA]</scope>
    <source>
        <strain evidence="6">CCFEE 5527</strain>
    </source>
</reference>
<dbReference type="InterPro" id="IPR045312">
    <property type="entry name" value="PCBER-like"/>
</dbReference>
<evidence type="ECO:0000256" key="2">
    <source>
        <dbReference type="ARBA" id="ARBA00022857"/>
    </source>
</evidence>
<dbReference type="InterPro" id="IPR016040">
    <property type="entry name" value="NAD(P)-bd_dom"/>
</dbReference>
<dbReference type="PANTHER" id="PTHR47706">
    <property type="entry name" value="NMRA-LIKE FAMILY PROTEIN"/>
    <property type="match status" value="1"/>
</dbReference>
<dbReference type="CDD" id="cd05259">
    <property type="entry name" value="PCBER_SDR_a"/>
    <property type="match status" value="1"/>
</dbReference>
<dbReference type="Proteomes" id="UP000192596">
    <property type="component" value="Unassembled WGS sequence"/>
</dbReference>
<accession>A0A1V8TFX9</accession>
<dbReference type="EMBL" id="NAJO01000009">
    <property type="protein sequence ID" value="OQO10141.1"/>
    <property type="molecule type" value="Genomic_DNA"/>
</dbReference>
<dbReference type="AlphaFoldDB" id="A0A1V8TFX9"/>
<dbReference type="InterPro" id="IPR036291">
    <property type="entry name" value="NAD(P)-bd_dom_sf"/>
</dbReference>
<dbReference type="Pfam" id="PF13460">
    <property type="entry name" value="NAD_binding_10"/>
    <property type="match status" value="1"/>
</dbReference>
<dbReference type="STRING" id="1507870.A0A1V8TFX9"/>
<dbReference type="SUPFAM" id="SSF51735">
    <property type="entry name" value="NAD(P)-binding Rossmann-fold domains"/>
    <property type="match status" value="1"/>
</dbReference>
<evidence type="ECO:0000313" key="6">
    <source>
        <dbReference type="Proteomes" id="UP000192596"/>
    </source>
</evidence>
<comment type="similarity">
    <text evidence="1">Belongs to the NmrA-type oxidoreductase family. Isoflavone reductase subfamily.</text>
</comment>
<gene>
    <name evidence="5" type="ORF">B0A48_04498</name>
</gene>